<dbReference type="InterPro" id="IPR033121">
    <property type="entry name" value="PEPTIDASE_A1"/>
</dbReference>
<dbReference type="PROSITE" id="PS51767">
    <property type="entry name" value="PEPTIDASE_A1"/>
    <property type="match status" value="1"/>
</dbReference>
<organism evidence="5 6">
    <name type="scientific">Metarhizium rileyi (strain RCEF 4871)</name>
    <name type="common">Nomuraea rileyi</name>
    <dbReference type="NCBI Taxonomy" id="1649241"/>
    <lineage>
        <taxon>Eukaryota</taxon>
        <taxon>Fungi</taxon>
        <taxon>Dikarya</taxon>
        <taxon>Ascomycota</taxon>
        <taxon>Pezizomycotina</taxon>
        <taxon>Sordariomycetes</taxon>
        <taxon>Hypocreomycetidae</taxon>
        <taxon>Hypocreales</taxon>
        <taxon>Clavicipitaceae</taxon>
        <taxon>Metarhizium</taxon>
    </lineage>
</organism>
<protein>
    <submittedName>
        <fullName evidence="5">Peptidase aspartic</fullName>
    </submittedName>
</protein>
<dbReference type="AlphaFoldDB" id="A0A167F9J9"/>
<gene>
    <name evidence="5" type="ORF">NOR_03718</name>
</gene>
<accession>A0A167F9J9</accession>
<keyword evidence="2" id="KW-0812">Transmembrane</keyword>
<keyword evidence="2" id="KW-0472">Membrane</keyword>
<keyword evidence="3" id="KW-0732">Signal</keyword>
<comment type="caution">
    <text evidence="5">The sequence shown here is derived from an EMBL/GenBank/DDBJ whole genome shotgun (WGS) entry which is preliminary data.</text>
</comment>
<evidence type="ECO:0000313" key="6">
    <source>
        <dbReference type="Proteomes" id="UP000243498"/>
    </source>
</evidence>
<dbReference type="SUPFAM" id="SSF50630">
    <property type="entry name" value="Acid proteases"/>
    <property type="match status" value="1"/>
</dbReference>
<evidence type="ECO:0000259" key="4">
    <source>
        <dbReference type="PROSITE" id="PS51767"/>
    </source>
</evidence>
<evidence type="ECO:0000313" key="5">
    <source>
        <dbReference type="EMBL" id="OAA44964.1"/>
    </source>
</evidence>
<feature type="compositionally biased region" description="Low complexity" evidence="1">
    <location>
        <begin position="455"/>
        <end position="477"/>
    </location>
</feature>
<keyword evidence="2" id="KW-1133">Transmembrane helix</keyword>
<reference evidence="5 6" key="1">
    <citation type="journal article" date="2016" name="Genome Biol. Evol.">
        <title>Divergent and convergent evolution of fungal pathogenicity.</title>
        <authorList>
            <person name="Shang Y."/>
            <person name="Xiao G."/>
            <person name="Zheng P."/>
            <person name="Cen K."/>
            <person name="Zhan S."/>
            <person name="Wang C."/>
        </authorList>
    </citation>
    <scope>NUCLEOTIDE SEQUENCE [LARGE SCALE GENOMIC DNA]</scope>
    <source>
        <strain evidence="5 6">RCEF 4871</strain>
    </source>
</reference>
<evidence type="ECO:0000256" key="3">
    <source>
        <dbReference type="SAM" id="SignalP"/>
    </source>
</evidence>
<dbReference type="OMA" id="ERGPFYE"/>
<dbReference type="EMBL" id="AZHC01000009">
    <property type="protein sequence ID" value="OAA44964.1"/>
    <property type="molecule type" value="Genomic_DNA"/>
</dbReference>
<evidence type="ECO:0000256" key="2">
    <source>
        <dbReference type="SAM" id="Phobius"/>
    </source>
</evidence>
<feature type="transmembrane region" description="Helical" evidence="2">
    <location>
        <begin position="485"/>
        <end position="506"/>
    </location>
</feature>
<dbReference type="Pfam" id="PF00026">
    <property type="entry name" value="Asp"/>
    <property type="match status" value="1"/>
</dbReference>
<dbReference type="InterPro" id="IPR021109">
    <property type="entry name" value="Peptidase_aspartic_dom_sf"/>
</dbReference>
<name>A0A167F9J9_METRR</name>
<dbReference type="Proteomes" id="UP000243498">
    <property type="component" value="Unassembled WGS sequence"/>
</dbReference>
<dbReference type="Gene3D" id="2.40.70.10">
    <property type="entry name" value="Acid Proteases"/>
    <property type="match status" value="1"/>
</dbReference>
<feature type="domain" description="Peptidase A1" evidence="4">
    <location>
        <begin position="50"/>
        <end position="414"/>
    </location>
</feature>
<feature type="signal peptide" evidence="3">
    <location>
        <begin position="1"/>
        <end position="29"/>
    </location>
</feature>
<evidence type="ECO:0000256" key="1">
    <source>
        <dbReference type="SAM" id="MobiDB-lite"/>
    </source>
</evidence>
<keyword evidence="6" id="KW-1185">Reference proteome</keyword>
<dbReference type="STRING" id="1081105.A0A167F9J9"/>
<proteinExistence type="predicted"/>
<sequence length="567" mass="60090">MRSDPSLRSGAAVCFMCLRLLSLASVSTADGIARAATWASTPVGPDGPWNVVKISLGRSSQSLSLFPGHQWQILVPTSDYCSLNSSINHCDAGTYSKDKAIESKFGGIKFKTPVQHGTLGIPMAGPDLQIFYDDCDVVGPVPNCSMALVDTQMLRYPSGKLYPLFAGCLALGAPKVNQTYTQPGQPSINASIYPWWLQRIGTIPSSSFGMHIGSAAANAAMSGSLNFGGYDKNRIVGDILTSKGHFTDNVQLTDVAIKSIKGKSPFDFQTKTGLLAAGNSSIPSTGINVSLDACSPYLTLPKSTCDAIASHLPVTFNSSLGLYLWNTNDAKYKGIIGSASALSFSITSAGNKKPITINVPFQHLNLTLTVPLLVSDAQYFPCFTGDPGAFVLGRAFMQDVFLGASYDNSLWWLAQAPGPDIPSNPNVVNLASSDESVSASGTEWASTWDRVWSASASDAKPSPSPSPETSSTSQFSPGLSTGEKVGIGVGVDVALLVLAAAGALFWRKTRRSKLSQESHTVSDESNSYSQAITEAYAPKTPLAGYTAHEVPGTLVVERQQKQPYELQ</sequence>
<dbReference type="OrthoDB" id="4074350at2759"/>
<feature type="chain" id="PRO_5007886270" evidence="3">
    <location>
        <begin position="30"/>
        <end position="567"/>
    </location>
</feature>
<feature type="region of interest" description="Disordered" evidence="1">
    <location>
        <begin position="455"/>
        <end position="478"/>
    </location>
</feature>